<evidence type="ECO:0000256" key="1">
    <source>
        <dbReference type="SAM" id="MobiDB-lite"/>
    </source>
</evidence>
<comment type="caution">
    <text evidence="3">The sequence shown here is derived from an EMBL/GenBank/DDBJ whole genome shotgun (WGS) entry which is preliminary data.</text>
</comment>
<organism evidence="3 4">
    <name type="scientific">Sphingomonas natans</name>
    <dbReference type="NCBI Taxonomy" id="3063330"/>
    <lineage>
        <taxon>Bacteria</taxon>
        <taxon>Pseudomonadati</taxon>
        <taxon>Pseudomonadota</taxon>
        <taxon>Alphaproteobacteria</taxon>
        <taxon>Sphingomonadales</taxon>
        <taxon>Sphingomonadaceae</taxon>
        <taxon>Sphingomonas</taxon>
    </lineage>
</organism>
<dbReference type="RefSeq" id="WP_303543414.1">
    <property type="nucleotide sequence ID" value="NZ_JAUOTP010000006.1"/>
</dbReference>
<accession>A0ABT8YAP3</accession>
<sequence length="223" mass="23878">MDKILVGTGVACLVAAVFGGGMSLLGITFPPLAALQRQVLLFLVGATLLLLGVFLADVQSYHYSRAQPSLPTTGPTAATEGPIEPPVVTAPVSNPQIAPLPAPSPKPKHEVQYHILPVPRVREGSAGYIYLGQRDGNTWAVNRYAQAGAIIDTDKVPKPGEEYRVRQDVNVRTRLPDEDAPLVMSSSLGAAYRGDTVRVGTVSKIGKERFYWAAVKVLPRPSE</sequence>
<keyword evidence="2" id="KW-0472">Membrane</keyword>
<keyword evidence="4" id="KW-1185">Reference proteome</keyword>
<name>A0ABT8YAP3_9SPHN</name>
<keyword evidence="2" id="KW-1133">Transmembrane helix</keyword>
<keyword evidence="2" id="KW-0812">Transmembrane</keyword>
<feature type="transmembrane region" description="Helical" evidence="2">
    <location>
        <begin position="39"/>
        <end position="56"/>
    </location>
</feature>
<reference evidence="3" key="1">
    <citation type="submission" date="2023-07" db="EMBL/GenBank/DDBJ databases">
        <authorList>
            <person name="Kim M."/>
        </authorList>
    </citation>
    <scope>NUCLEOTIDE SEQUENCE</scope>
    <source>
        <strain evidence="3">BIUV-7</strain>
    </source>
</reference>
<gene>
    <name evidence="3" type="ORF">Q4F19_13495</name>
</gene>
<dbReference type="Proteomes" id="UP001169764">
    <property type="component" value="Unassembled WGS sequence"/>
</dbReference>
<evidence type="ECO:0000313" key="4">
    <source>
        <dbReference type="Proteomes" id="UP001169764"/>
    </source>
</evidence>
<feature type="transmembrane region" description="Helical" evidence="2">
    <location>
        <begin position="6"/>
        <end position="27"/>
    </location>
</feature>
<protein>
    <submittedName>
        <fullName evidence="3">Uncharacterized protein</fullName>
    </submittedName>
</protein>
<feature type="region of interest" description="Disordered" evidence="1">
    <location>
        <begin position="66"/>
        <end position="85"/>
    </location>
</feature>
<evidence type="ECO:0000313" key="3">
    <source>
        <dbReference type="EMBL" id="MDO6415402.1"/>
    </source>
</evidence>
<dbReference type="EMBL" id="JAUOTP010000006">
    <property type="protein sequence ID" value="MDO6415402.1"/>
    <property type="molecule type" value="Genomic_DNA"/>
</dbReference>
<feature type="compositionally biased region" description="Low complexity" evidence="1">
    <location>
        <begin position="71"/>
        <end position="82"/>
    </location>
</feature>
<evidence type="ECO:0000256" key="2">
    <source>
        <dbReference type="SAM" id="Phobius"/>
    </source>
</evidence>
<proteinExistence type="predicted"/>